<sequence>MVAGVNKVILVGNLGSDPEIRTTPSGQRVANFRMATSRGWTGQDGQRQEKTEWHSIVAWGKLADVCEKYLNKGKQVYVEGRLETRSWQDKEGQTRYKTEIICESMQMLGRAGADRNGDPAADSPSRGGAPDESMAPAGGGGSDDDLPF</sequence>
<dbReference type="PROSITE" id="PS50935">
    <property type="entry name" value="SSB"/>
    <property type="match status" value="1"/>
</dbReference>
<dbReference type="InterPro" id="IPR000424">
    <property type="entry name" value="Primosome_PriB/ssb"/>
</dbReference>
<organism evidence="5 6">
    <name type="scientific">Eiseniibacteriota bacterium</name>
    <dbReference type="NCBI Taxonomy" id="2212470"/>
    <lineage>
        <taxon>Bacteria</taxon>
        <taxon>Candidatus Eiseniibacteriota</taxon>
    </lineage>
</organism>
<dbReference type="CDD" id="cd04496">
    <property type="entry name" value="SSB_OBF"/>
    <property type="match status" value="1"/>
</dbReference>
<dbReference type="GO" id="GO:0009295">
    <property type="term" value="C:nucleoid"/>
    <property type="evidence" value="ECO:0007669"/>
    <property type="project" value="TreeGrafter"/>
</dbReference>
<keyword evidence="2" id="KW-0235">DNA replication</keyword>
<dbReference type="EMBL" id="VBOZ01000013">
    <property type="protein sequence ID" value="TMQ65428.1"/>
    <property type="molecule type" value="Genomic_DNA"/>
</dbReference>
<dbReference type="Proteomes" id="UP000317691">
    <property type="component" value="Unassembled WGS sequence"/>
</dbReference>
<dbReference type="GO" id="GO:0006281">
    <property type="term" value="P:DNA repair"/>
    <property type="evidence" value="ECO:0007669"/>
    <property type="project" value="UniProtKB-UniRule"/>
</dbReference>
<dbReference type="InterPro" id="IPR012340">
    <property type="entry name" value="NA-bd_OB-fold"/>
</dbReference>
<keyword evidence="2" id="KW-0234">DNA repair</keyword>
<dbReference type="GO" id="GO:0006260">
    <property type="term" value="P:DNA replication"/>
    <property type="evidence" value="ECO:0007669"/>
    <property type="project" value="UniProtKB-UniRule"/>
</dbReference>
<dbReference type="PIRSF" id="PIRSF002070">
    <property type="entry name" value="SSB"/>
    <property type="match status" value="1"/>
</dbReference>
<keyword evidence="1 2" id="KW-0238">DNA-binding</keyword>
<evidence type="ECO:0000256" key="1">
    <source>
        <dbReference type="ARBA" id="ARBA00023125"/>
    </source>
</evidence>
<evidence type="ECO:0000256" key="2">
    <source>
        <dbReference type="HAMAP-Rule" id="MF_00984"/>
    </source>
</evidence>
<keyword evidence="2" id="KW-0227">DNA damage</keyword>
<dbReference type="PANTHER" id="PTHR10302">
    <property type="entry name" value="SINGLE-STRANDED DNA-BINDING PROTEIN"/>
    <property type="match status" value="1"/>
</dbReference>
<dbReference type="InterPro" id="IPR011344">
    <property type="entry name" value="ssDNA-bd"/>
</dbReference>
<dbReference type="PANTHER" id="PTHR10302:SF27">
    <property type="entry name" value="SINGLE-STRANDED DNA-BINDING PROTEIN"/>
    <property type="match status" value="1"/>
</dbReference>
<comment type="function">
    <text evidence="2">Plays an important role in DNA replication, recombination and repair. Binds to ssDNA and to an array of partner proteins to recruit them to their sites of action during DNA metabolism.</text>
</comment>
<feature type="short sequence motif" description="Important for interaction with partner proteins" evidence="2">
    <location>
        <begin position="143"/>
        <end position="148"/>
    </location>
</feature>
<evidence type="ECO:0000313" key="6">
    <source>
        <dbReference type="Proteomes" id="UP000317691"/>
    </source>
</evidence>
<name>A0A538TPA1_UNCEI</name>
<evidence type="ECO:0000256" key="4">
    <source>
        <dbReference type="SAM" id="MobiDB-lite"/>
    </source>
</evidence>
<reference evidence="5 6" key="1">
    <citation type="journal article" date="2019" name="Nat. Microbiol.">
        <title>Mediterranean grassland soil C-N compound turnover is dependent on rainfall and depth, and is mediated by genomically divergent microorganisms.</title>
        <authorList>
            <person name="Diamond S."/>
            <person name="Andeer P.F."/>
            <person name="Li Z."/>
            <person name="Crits-Christoph A."/>
            <person name="Burstein D."/>
            <person name="Anantharaman K."/>
            <person name="Lane K.R."/>
            <person name="Thomas B.C."/>
            <person name="Pan C."/>
            <person name="Northen T.R."/>
            <person name="Banfield J.F."/>
        </authorList>
    </citation>
    <scope>NUCLEOTIDE SEQUENCE [LARGE SCALE GENOMIC DNA]</scope>
    <source>
        <strain evidence="5">WS_9</strain>
    </source>
</reference>
<proteinExistence type="inferred from homology"/>
<gene>
    <name evidence="5" type="ORF">E6K79_05095</name>
</gene>
<dbReference type="SUPFAM" id="SSF50249">
    <property type="entry name" value="Nucleic acid-binding proteins"/>
    <property type="match status" value="1"/>
</dbReference>
<protein>
    <recommendedName>
        <fullName evidence="2 3">Single-stranded DNA-binding protein</fullName>
        <shortName evidence="2">SSB</shortName>
    </recommendedName>
</protein>
<dbReference type="Pfam" id="PF00436">
    <property type="entry name" value="SSB"/>
    <property type="match status" value="1"/>
</dbReference>
<dbReference type="AlphaFoldDB" id="A0A538TPA1"/>
<accession>A0A538TPA1</accession>
<comment type="caution">
    <text evidence="2">Lacks conserved residue(s) required for the propagation of feature annotation.</text>
</comment>
<feature type="region of interest" description="Disordered" evidence="4">
    <location>
        <begin position="107"/>
        <end position="148"/>
    </location>
</feature>
<dbReference type="HAMAP" id="MF_00984">
    <property type="entry name" value="SSB"/>
    <property type="match status" value="1"/>
</dbReference>
<keyword evidence="2" id="KW-0233">DNA recombination</keyword>
<dbReference type="Gene3D" id="2.40.50.140">
    <property type="entry name" value="Nucleic acid-binding proteins"/>
    <property type="match status" value="1"/>
</dbReference>
<evidence type="ECO:0000313" key="5">
    <source>
        <dbReference type="EMBL" id="TMQ65428.1"/>
    </source>
</evidence>
<dbReference type="GO" id="GO:0006310">
    <property type="term" value="P:DNA recombination"/>
    <property type="evidence" value="ECO:0007669"/>
    <property type="project" value="UniProtKB-UniRule"/>
</dbReference>
<evidence type="ECO:0000256" key="3">
    <source>
        <dbReference type="PIRNR" id="PIRNR002070"/>
    </source>
</evidence>
<comment type="caution">
    <text evidence="5">The sequence shown here is derived from an EMBL/GenBank/DDBJ whole genome shotgun (WGS) entry which is preliminary data.</text>
</comment>
<dbReference type="NCBIfam" id="TIGR00621">
    <property type="entry name" value="ssb"/>
    <property type="match status" value="1"/>
</dbReference>
<dbReference type="GO" id="GO:0003697">
    <property type="term" value="F:single-stranded DNA binding"/>
    <property type="evidence" value="ECO:0007669"/>
    <property type="project" value="UniProtKB-UniRule"/>
</dbReference>
<comment type="subunit">
    <text evidence="2">Homotetramer.</text>
</comment>